<proteinExistence type="inferred from homology"/>
<feature type="domain" description="S1 motif" evidence="5">
    <location>
        <begin position="464"/>
        <end position="533"/>
    </location>
</feature>
<dbReference type="PRINTS" id="PR00681">
    <property type="entry name" value="RIBOSOMALS1"/>
</dbReference>
<evidence type="ECO:0000313" key="6">
    <source>
        <dbReference type="EMBL" id="GAA5509782.1"/>
    </source>
</evidence>
<dbReference type="SMART" id="SM00316">
    <property type="entry name" value="S1"/>
    <property type="match status" value="4"/>
</dbReference>
<accession>A0ABP9W0X8</accession>
<dbReference type="PANTHER" id="PTHR10724">
    <property type="entry name" value="30S RIBOSOMAL PROTEIN S1"/>
    <property type="match status" value="1"/>
</dbReference>
<dbReference type="EMBL" id="BAABRO010000016">
    <property type="protein sequence ID" value="GAA5509782.1"/>
    <property type="molecule type" value="Genomic_DNA"/>
</dbReference>
<feature type="region of interest" description="Disordered" evidence="4">
    <location>
        <begin position="540"/>
        <end position="584"/>
    </location>
</feature>
<dbReference type="InterPro" id="IPR035104">
    <property type="entry name" value="Ribosomal_protein_S1-like"/>
</dbReference>
<feature type="compositionally biased region" description="Low complexity" evidence="4">
    <location>
        <begin position="70"/>
        <end position="109"/>
    </location>
</feature>
<sequence>MTNGDPSTSSDLPVSDASAASSPAGADPKPATSDPAAAAGPTEPTASAAESNTSDSSNAGPSSADAATKPAESPASESGAAETAAALGTPKSPAAAPLAGAVRGAGPLASRGLGVAKPASPAVSPEKLAAATSDAAKKPKKKPKNRTPRLPGDDKPKPTSSAPVAAKKVAVPNRRESLSADLQAELDAELGLADVESMLGGSAGMPDRREPLAEGARVHGRVLKINDDTVFVSLGGPDEGVVPFEQFTGEEPKPNDNIEVMVRGFNREDGLYVLTLPGSAVEVSDWEDIEEGTVVEAVVTGHNTGGLECKVGNMRGFMPISQVTEFRVEDLSEFVDQKLVCIVTESNERRGNLVLSRRAVLEREREEKRKEQLEKIEVGDTLEGIVRNVKDFGAFVDLGGLEGLIHVSKLSWERIKHPSEVIQEGQMVKVTVDKIDKETGKIGLSYRDLLENPWDTAEATFAVGTVHKGTVTRTAPFGCFVRLTAGVEGLVHISELAHHRVSKVDAFVSQGDEVEVKILSFDRDSQKVALSIKAAQAVAADTDTKPEVEEEEPQREVAVKPTHQGPLRGGNNTESGGERFGLRW</sequence>
<feature type="domain" description="S1 motif" evidence="5">
    <location>
        <begin position="379"/>
        <end position="447"/>
    </location>
</feature>
<dbReference type="Gene3D" id="2.40.50.140">
    <property type="entry name" value="Nucleic acid-binding proteins"/>
    <property type="match status" value="4"/>
</dbReference>
<reference evidence="6 7" key="1">
    <citation type="submission" date="2024-02" db="EMBL/GenBank/DDBJ databases">
        <title>Rhodopirellula caenicola NBRC 110016.</title>
        <authorList>
            <person name="Ichikawa N."/>
            <person name="Katano-Makiyama Y."/>
            <person name="Hidaka K."/>
        </authorList>
    </citation>
    <scope>NUCLEOTIDE SEQUENCE [LARGE SCALE GENOMIC DNA]</scope>
    <source>
        <strain evidence="6 7">NBRC 110016</strain>
    </source>
</reference>
<feature type="domain" description="S1 motif" evidence="5">
    <location>
        <begin position="215"/>
        <end position="277"/>
    </location>
</feature>
<dbReference type="InterPro" id="IPR003029">
    <property type="entry name" value="S1_domain"/>
</dbReference>
<name>A0ABP9W0X8_9BACT</name>
<evidence type="ECO:0000256" key="3">
    <source>
        <dbReference type="ARBA" id="ARBA00023274"/>
    </source>
</evidence>
<dbReference type="Pfam" id="PF00575">
    <property type="entry name" value="S1"/>
    <property type="match status" value="4"/>
</dbReference>
<feature type="compositionally biased region" description="Polar residues" evidence="4">
    <location>
        <begin position="51"/>
        <end position="61"/>
    </location>
</feature>
<feature type="compositionally biased region" description="Basic residues" evidence="4">
    <location>
        <begin position="138"/>
        <end position="147"/>
    </location>
</feature>
<comment type="caution">
    <text evidence="6">The sequence shown here is derived from an EMBL/GenBank/DDBJ whole genome shotgun (WGS) entry which is preliminary data.</text>
</comment>
<feature type="region of interest" description="Disordered" evidence="4">
    <location>
        <begin position="1"/>
        <end position="174"/>
    </location>
</feature>
<evidence type="ECO:0000256" key="2">
    <source>
        <dbReference type="ARBA" id="ARBA00022980"/>
    </source>
</evidence>
<evidence type="ECO:0000256" key="4">
    <source>
        <dbReference type="SAM" id="MobiDB-lite"/>
    </source>
</evidence>
<keyword evidence="3" id="KW-0687">Ribonucleoprotein</keyword>
<dbReference type="InterPro" id="IPR050437">
    <property type="entry name" value="Ribos_protein_bS1-like"/>
</dbReference>
<evidence type="ECO:0000256" key="1">
    <source>
        <dbReference type="ARBA" id="ARBA00006767"/>
    </source>
</evidence>
<dbReference type="PANTHER" id="PTHR10724:SF7">
    <property type="entry name" value="SMALL RIBOSOMAL SUBUNIT PROTEIN BS1C"/>
    <property type="match status" value="1"/>
</dbReference>
<keyword evidence="2" id="KW-0689">Ribosomal protein</keyword>
<keyword evidence="7" id="KW-1185">Reference proteome</keyword>
<feature type="domain" description="S1 motif" evidence="5">
    <location>
        <begin position="292"/>
        <end position="358"/>
    </location>
</feature>
<gene>
    <name evidence="6" type="primary">pnp_3</name>
    <name evidence="6" type="ORF">Rcae01_05285</name>
</gene>
<dbReference type="PROSITE" id="PS50126">
    <property type="entry name" value="S1"/>
    <property type="match status" value="4"/>
</dbReference>
<evidence type="ECO:0000259" key="5">
    <source>
        <dbReference type="PROSITE" id="PS50126"/>
    </source>
</evidence>
<dbReference type="RefSeq" id="WP_345687138.1">
    <property type="nucleotide sequence ID" value="NZ_BAABRO010000016.1"/>
</dbReference>
<dbReference type="CDD" id="cd05688">
    <property type="entry name" value="S1_RPS1_repeat_ec3"/>
    <property type="match status" value="1"/>
</dbReference>
<dbReference type="CDD" id="cd04465">
    <property type="entry name" value="S1_RPS1_repeat_ec2_hs2"/>
    <property type="match status" value="1"/>
</dbReference>
<evidence type="ECO:0000313" key="7">
    <source>
        <dbReference type="Proteomes" id="UP001416858"/>
    </source>
</evidence>
<dbReference type="SUPFAM" id="SSF50249">
    <property type="entry name" value="Nucleic acid-binding proteins"/>
    <property type="match status" value="4"/>
</dbReference>
<dbReference type="InterPro" id="IPR012340">
    <property type="entry name" value="NA-bd_OB-fold"/>
</dbReference>
<organism evidence="6 7">
    <name type="scientific">Novipirellula caenicola</name>
    <dbReference type="NCBI Taxonomy" id="1536901"/>
    <lineage>
        <taxon>Bacteria</taxon>
        <taxon>Pseudomonadati</taxon>
        <taxon>Planctomycetota</taxon>
        <taxon>Planctomycetia</taxon>
        <taxon>Pirellulales</taxon>
        <taxon>Pirellulaceae</taxon>
        <taxon>Novipirellula</taxon>
    </lineage>
</organism>
<protein>
    <submittedName>
        <fullName evidence="6">Polyribonucleotide nucleotidyltransferase</fullName>
    </submittedName>
</protein>
<feature type="compositionally biased region" description="Low complexity" evidence="4">
    <location>
        <begin position="162"/>
        <end position="172"/>
    </location>
</feature>
<feature type="compositionally biased region" description="Low complexity" evidence="4">
    <location>
        <begin position="9"/>
        <end position="50"/>
    </location>
</feature>
<dbReference type="Proteomes" id="UP001416858">
    <property type="component" value="Unassembled WGS sequence"/>
</dbReference>
<comment type="similarity">
    <text evidence="1">Belongs to the bacterial ribosomal protein bS1 family.</text>
</comment>